<dbReference type="Gene3D" id="3.30.450.20">
    <property type="entry name" value="PAS domain"/>
    <property type="match status" value="3"/>
</dbReference>
<dbReference type="InterPro" id="IPR013656">
    <property type="entry name" value="PAS_4"/>
</dbReference>
<accession>A0A2N8L168</accession>
<dbReference type="SUPFAM" id="SSF141868">
    <property type="entry name" value="EAL domain-like"/>
    <property type="match status" value="1"/>
</dbReference>
<evidence type="ECO:0000259" key="3">
    <source>
        <dbReference type="PROSITE" id="PS50883"/>
    </source>
</evidence>
<dbReference type="RefSeq" id="WP_102769360.1">
    <property type="nucleotide sequence ID" value="NZ_POSP01000003.1"/>
</dbReference>
<dbReference type="SUPFAM" id="SSF55781">
    <property type="entry name" value="GAF domain-like"/>
    <property type="match status" value="1"/>
</dbReference>
<dbReference type="CDD" id="cd01949">
    <property type="entry name" value="GGDEF"/>
    <property type="match status" value="1"/>
</dbReference>
<dbReference type="InterPro" id="IPR001610">
    <property type="entry name" value="PAC"/>
</dbReference>
<dbReference type="PROSITE" id="PS50883">
    <property type="entry name" value="EAL"/>
    <property type="match status" value="1"/>
</dbReference>
<dbReference type="InterPro" id="IPR029016">
    <property type="entry name" value="GAF-like_dom_sf"/>
</dbReference>
<dbReference type="SMART" id="SM00086">
    <property type="entry name" value="PAC"/>
    <property type="match status" value="3"/>
</dbReference>
<dbReference type="PROSITE" id="PS50887">
    <property type="entry name" value="GGDEF"/>
    <property type="match status" value="1"/>
</dbReference>
<dbReference type="InterPro" id="IPR052155">
    <property type="entry name" value="Biofilm_reg_signaling"/>
</dbReference>
<dbReference type="InterPro" id="IPR001633">
    <property type="entry name" value="EAL_dom"/>
</dbReference>
<dbReference type="AlphaFoldDB" id="A0A2N8L168"/>
<name>A0A2N8L168_9BURK</name>
<feature type="domain" description="PAS" evidence="1">
    <location>
        <begin position="450"/>
        <end position="523"/>
    </location>
</feature>
<dbReference type="InterPro" id="IPR003018">
    <property type="entry name" value="GAF"/>
</dbReference>
<dbReference type="CDD" id="cd01948">
    <property type="entry name" value="EAL"/>
    <property type="match status" value="1"/>
</dbReference>
<feature type="domain" description="PAC" evidence="2">
    <location>
        <begin position="254"/>
        <end position="306"/>
    </location>
</feature>
<dbReference type="SMART" id="SM00091">
    <property type="entry name" value="PAS"/>
    <property type="match status" value="3"/>
</dbReference>
<dbReference type="SUPFAM" id="SSF55073">
    <property type="entry name" value="Nucleotide cyclase"/>
    <property type="match status" value="1"/>
</dbReference>
<dbReference type="Pfam" id="PF08448">
    <property type="entry name" value="PAS_4"/>
    <property type="match status" value="2"/>
</dbReference>
<dbReference type="Pfam" id="PF00563">
    <property type="entry name" value="EAL"/>
    <property type="match status" value="1"/>
</dbReference>
<dbReference type="Gene3D" id="2.10.70.100">
    <property type="match status" value="1"/>
</dbReference>
<dbReference type="Gene3D" id="3.30.70.270">
    <property type="match status" value="1"/>
</dbReference>
<comment type="caution">
    <text evidence="5">The sequence shown here is derived from an EMBL/GenBank/DDBJ whole genome shotgun (WGS) entry which is preliminary data.</text>
</comment>
<feature type="domain" description="GGDEF" evidence="4">
    <location>
        <begin position="626"/>
        <end position="759"/>
    </location>
</feature>
<dbReference type="EMBL" id="POSP01000003">
    <property type="protein sequence ID" value="PND39444.1"/>
    <property type="molecule type" value="Genomic_DNA"/>
</dbReference>
<dbReference type="InterPro" id="IPR029787">
    <property type="entry name" value="Nucleotide_cyclase"/>
</dbReference>
<dbReference type="NCBIfam" id="TIGR00254">
    <property type="entry name" value="GGDEF"/>
    <property type="match status" value="1"/>
</dbReference>
<dbReference type="InterPro" id="IPR013655">
    <property type="entry name" value="PAS_fold_3"/>
</dbReference>
<evidence type="ECO:0008006" key="7">
    <source>
        <dbReference type="Google" id="ProtNLM"/>
    </source>
</evidence>
<dbReference type="SMART" id="SM00267">
    <property type="entry name" value="GGDEF"/>
    <property type="match status" value="1"/>
</dbReference>
<reference evidence="5 6" key="1">
    <citation type="submission" date="2018-01" db="EMBL/GenBank/DDBJ databases">
        <title>Draft genome sequence of Paucibacter aquatile CR182 isolated from freshwater of the Nakdong River.</title>
        <authorList>
            <person name="Choi A."/>
            <person name="Chung E.J."/>
        </authorList>
    </citation>
    <scope>NUCLEOTIDE SEQUENCE [LARGE SCALE GENOMIC DNA]</scope>
    <source>
        <strain evidence="5 6">CR182</strain>
    </source>
</reference>
<dbReference type="InterPro" id="IPR043128">
    <property type="entry name" value="Rev_trsase/Diguanyl_cyclase"/>
</dbReference>
<dbReference type="Pfam" id="PF08447">
    <property type="entry name" value="PAS_3"/>
    <property type="match status" value="1"/>
</dbReference>
<dbReference type="CDD" id="cd00130">
    <property type="entry name" value="PAS"/>
    <property type="match status" value="3"/>
</dbReference>
<keyword evidence="6" id="KW-1185">Reference proteome</keyword>
<dbReference type="PANTHER" id="PTHR44757:SF4">
    <property type="entry name" value="DIGUANYLATE CYCLASE DGCE-RELATED"/>
    <property type="match status" value="1"/>
</dbReference>
<gene>
    <name evidence="5" type="ORF">C1O66_19170</name>
</gene>
<evidence type="ECO:0000313" key="6">
    <source>
        <dbReference type="Proteomes" id="UP000235916"/>
    </source>
</evidence>
<proteinExistence type="predicted"/>
<dbReference type="Pfam" id="PF00990">
    <property type="entry name" value="GGDEF"/>
    <property type="match status" value="1"/>
</dbReference>
<evidence type="ECO:0000259" key="2">
    <source>
        <dbReference type="PROSITE" id="PS50113"/>
    </source>
</evidence>
<dbReference type="InterPro" id="IPR035919">
    <property type="entry name" value="EAL_sf"/>
</dbReference>
<dbReference type="InterPro" id="IPR000160">
    <property type="entry name" value="GGDEF_dom"/>
</dbReference>
<dbReference type="Proteomes" id="UP000235916">
    <property type="component" value="Unassembled WGS sequence"/>
</dbReference>
<organism evidence="5 6">
    <name type="scientific">Kinneretia aquatilis</name>
    <dbReference type="NCBI Taxonomy" id="2070761"/>
    <lineage>
        <taxon>Bacteria</taxon>
        <taxon>Pseudomonadati</taxon>
        <taxon>Pseudomonadota</taxon>
        <taxon>Betaproteobacteria</taxon>
        <taxon>Burkholderiales</taxon>
        <taxon>Sphaerotilaceae</taxon>
        <taxon>Roseateles</taxon>
    </lineage>
</organism>
<dbReference type="PROSITE" id="PS50113">
    <property type="entry name" value="PAC"/>
    <property type="match status" value="3"/>
</dbReference>
<dbReference type="InterPro" id="IPR000700">
    <property type="entry name" value="PAS-assoc_C"/>
</dbReference>
<dbReference type="SMART" id="SM00065">
    <property type="entry name" value="GAF"/>
    <property type="match status" value="1"/>
</dbReference>
<dbReference type="Gene3D" id="3.20.20.450">
    <property type="entry name" value="EAL domain"/>
    <property type="match status" value="1"/>
</dbReference>
<dbReference type="InterPro" id="IPR000014">
    <property type="entry name" value="PAS"/>
</dbReference>
<dbReference type="PROSITE" id="PS50112">
    <property type="entry name" value="PAS"/>
    <property type="match status" value="2"/>
</dbReference>
<dbReference type="NCBIfam" id="TIGR00229">
    <property type="entry name" value="sensory_box"/>
    <property type="match status" value="2"/>
</dbReference>
<feature type="domain" description="PAC" evidence="2">
    <location>
        <begin position="389"/>
        <end position="441"/>
    </location>
</feature>
<feature type="domain" description="PAC" evidence="2">
    <location>
        <begin position="528"/>
        <end position="580"/>
    </location>
</feature>
<feature type="domain" description="PAS" evidence="1">
    <location>
        <begin position="181"/>
        <end position="236"/>
    </location>
</feature>
<protein>
    <recommendedName>
        <fullName evidence="7">Diguanylate cyclase</fullName>
    </recommendedName>
</protein>
<evidence type="ECO:0000259" key="4">
    <source>
        <dbReference type="PROSITE" id="PS50887"/>
    </source>
</evidence>
<dbReference type="PANTHER" id="PTHR44757">
    <property type="entry name" value="DIGUANYLATE CYCLASE DGCP"/>
    <property type="match status" value="1"/>
</dbReference>
<dbReference type="SUPFAM" id="SSF55785">
    <property type="entry name" value="PYP-like sensor domain (PAS domain)"/>
    <property type="match status" value="3"/>
</dbReference>
<dbReference type="Gene3D" id="3.30.450.40">
    <property type="match status" value="1"/>
</dbReference>
<dbReference type="OrthoDB" id="9813903at2"/>
<evidence type="ECO:0000313" key="5">
    <source>
        <dbReference type="EMBL" id="PND39444.1"/>
    </source>
</evidence>
<evidence type="ECO:0000259" key="1">
    <source>
        <dbReference type="PROSITE" id="PS50112"/>
    </source>
</evidence>
<dbReference type="SMART" id="SM00052">
    <property type="entry name" value="EAL"/>
    <property type="match status" value="1"/>
</dbReference>
<sequence length="1069" mass="116116">MSQMLPPSVETERLAALLALEVLDSEPEAEFDALVQAAALACDAPVARLALVDARRAWFKAGVGCSEVKSLPRELTCCDSAIQGTDLFEVPDAALDARFSASPLVRGRAGQPGLRFYAGMPLRLREGQAVGTLCVLDHVPRRLTASQAGVLRQLAQAAALALQGRRAELEAQRMARELAAREAWLRTLSESSPLGIFATDAEGECTYTNPRWQAIYGLSHAQSLGRGWPATLHPDDAGRVLAEWQRCAALRSEFDQQFRLRRPDRSERHVHSRARPVLGPQQQVLGFVGTVEDVSEQVQMQARLRASEERLSVAADSGQIGIWEWDLGSGEMHWDSWMYRLYGLIPPAPGLGARSPASAYELWSRQVHPQDLAASHQAMLQAIDSGQPFLTEFRVVWPDGSTHHLRASGRVIRDEQGRALRLVGSNWDLTEMRRLAAELAEQLAAELAEQHELLRVTLRSIGDAVITTDARGQVRWLNPAAERMSGWPAVSAAGRPLEQVFHVVHETSGETLENPVARCLATGRPAGLASQALLLTPDGRRLGVEDSAAPIRNERGELLGAVLVFHDVTEQRRLAGEMSFRASHDPLTGLFNRSEFESRLRGLLERMAAEGVPEDVTEDQAQSTPARHALLYIDLDQFKAVNDACGHAVGDVLLQQVARLLAGVVRGHDTLARLGGDEFALLLEHCPPAQAERVARQICERMEAFQFSHDGRRFPIGASIGLLPLDRRWHHLELALQAADGACYAAKQAGRNRVQVWQDSPAHRATRSAEQQWQARIARALREGRFVLHGQRIEALAGPNQQAEAGKAGETGVGQAWRRSLRGQRTALAPGALRAEVLLRMREEAPTGSGQAEAAATAAAAPGLVLPAAFLPAAARFQMAAQIDRWVLAEVVQCLQARLPRQVGLLSLNLSEQAIGDRAFHRWALDLLRAAGPEVCAQLCFEISEHTALAGLADAALFLEQVRALGASAALDEFGAGASSFGYLKSLPLDYLKIAGQFVRDLAEDPLDEAAVRAFVDVAQVVGLRTVAGCVDSEAAQARLGRLGVDFSQGFLLHRPVALEQLLPPGAGG</sequence>
<feature type="domain" description="EAL" evidence="3">
    <location>
        <begin position="817"/>
        <end position="1069"/>
    </location>
</feature>
<dbReference type="InterPro" id="IPR035965">
    <property type="entry name" value="PAS-like_dom_sf"/>
</dbReference>